<keyword evidence="4" id="KW-1133">Transmembrane helix</keyword>
<evidence type="ECO:0000256" key="4">
    <source>
        <dbReference type="SAM" id="Phobius"/>
    </source>
</evidence>
<keyword evidence="2" id="KW-0808">Transferase</keyword>
<dbReference type="Pfam" id="PF01553">
    <property type="entry name" value="Acyltransferase"/>
    <property type="match status" value="1"/>
</dbReference>
<dbReference type="PANTHER" id="PTHR10434">
    <property type="entry name" value="1-ACYL-SN-GLYCEROL-3-PHOSPHATE ACYLTRANSFERASE"/>
    <property type="match status" value="1"/>
</dbReference>
<evidence type="ECO:0000256" key="1">
    <source>
        <dbReference type="ARBA" id="ARBA00005189"/>
    </source>
</evidence>
<accession>A0ABS8D5X7</accession>
<keyword evidence="4" id="KW-0812">Transmembrane</keyword>
<reference evidence="6" key="1">
    <citation type="submission" date="2021-10" db="EMBL/GenBank/DDBJ databases">
        <title>The complete genome sequence of Leeia sp. TBRC 13508.</title>
        <authorList>
            <person name="Charoenyingcharoen P."/>
            <person name="Yukphan P."/>
        </authorList>
    </citation>
    <scope>NUCLEOTIDE SEQUENCE</scope>
    <source>
        <strain evidence="6">TBRC 13508</strain>
    </source>
</reference>
<dbReference type="InterPro" id="IPR002123">
    <property type="entry name" value="Plipid/glycerol_acylTrfase"/>
</dbReference>
<dbReference type="GO" id="GO:0016746">
    <property type="term" value="F:acyltransferase activity"/>
    <property type="evidence" value="ECO:0007669"/>
    <property type="project" value="UniProtKB-KW"/>
</dbReference>
<feature type="domain" description="Phospholipid/glycerol acyltransferase" evidence="5">
    <location>
        <begin position="74"/>
        <end position="188"/>
    </location>
</feature>
<evidence type="ECO:0000313" key="6">
    <source>
        <dbReference type="EMBL" id="MCB6183371.1"/>
    </source>
</evidence>
<evidence type="ECO:0000256" key="3">
    <source>
        <dbReference type="ARBA" id="ARBA00023315"/>
    </source>
</evidence>
<organism evidence="6 7">
    <name type="scientific">Leeia speluncae</name>
    <dbReference type="NCBI Taxonomy" id="2884804"/>
    <lineage>
        <taxon>Bacteria</taxon>
        <taxon>Pseudomonadati</taxon>
        <taxon>Pseudomonadota</taxon>
        <taxon>Betaproteobacteria</taxon>
        <taxon>Neisseriales</taxon>
        <taxon>Leeiaceae</taxon>
        <taxon>Leeia</taxon>
    </lineage>
</organism>
<evidence type="ECO:0000313" key="7">
    <source>
        <dbReference type="Proteomes" id="UP001165395"/>
    </source>
</evidence>
<comment type="pathway">
    <text evidence="1">Lipid metabolism.</text>
</comment>
<dbReference type="CDD" id="cd07989">
    <property type="entry name" value="LPLAT_AGPAT-like"/>
    <property type="match status" value="1"/>
</dbReference>
<protein>
    <submittedName>
        <fullName evidence="6">1-acyl-sn-glycerol-3-phosphate acyltransferase</fullName>
    </submittedName>
</protein>
<evidence type="ECO:0000256" key="2">
    <source>
        <dbReference type="ARBA" id="ARBA00022679"/>
    </source>
</evidence>
<name>A0ABS8D5X7_9NEIS</name>
<dbReference type="RefSeq" id="WP_227180072.1">
    <property type="nucleotide sequence ID" value="NZ_JAJBZT010000003.1"/>
</dbReference>
<gene>
    <name evidence="6" type="ORF">LIN78_07410</name>
</gene>
<feature type="transmembrane region" description="Helical" evidence="4">
    <location>
        <begin position="7"/>
        <end position="28"/>
    </location>
</feature>
<keyword evidence="4" id="KW-0472">Membrane</keyword>
<dbReference type="PANTHER" id="PTHR10434:SF40">
    <property type="entry name" value="1-ACYL-SN-GLYCEROL-3-PHOSPHATE ACYLTRANSFERASE"/>
    <property type="match status" value="1"/>
</dbReference>
<proteinExistence type="predicted"/>
<dbReference type="Proteomes" id="UP001165395">
    <property type="component" value="Unassembled WGS sequence"/>
</dbReference>
<dbReference type="SUPFAM" id="SSF69593">
    <property type="entry name" value="Glycerol-3-phosphate (1)-acyltransferase"/>
    <property type="match status" value="1"/>
</dbReference>
<keyword evidence="3 6" id="KW-0012">Acyltransferase</keyword>
<sequence length="238" mass="26816">MNAIRSILFYVAALVLTPIYCVIGTLILPLPARIRYRIVSTFGWTRLMMWVVEYICGIKYKVEGLENLQGVKPAIICSKHQSAWETMALQMVFPPQVYIAKKELLYIPFFGWGLATISTIFIDRSAGVESRNKMLDVSKKRLNDGFWIVIFPEGTRTEPGAKVKYKKGAADMARALEVPLVPVAHNAGDYWPKNSWMKRPGTITVSIGRPIYPDGRDLASITNAAHAWIEGEVARIRQ</sequence>
<keyword evidence="7" id="KW-1185">Reference proteome</keyword>
<dbReference type="SMART" id="SM00563">
    <property type="entry name" value="PlsC"/>
    <property type="match status" value="1"/>
</dbReference>
<dbReference type="EMBL" id="JAJBZT010000003">
    <property type="protein sequence ID" value="MCB6183371.1"/>
    <property type="molecule type" value="Genomic_DNA"/>
</dbReference>
<evidence type="ECO:0000259" key="5">
    <source>
        <dbReference type="SMART" id="SM00563"/>
    </source>
</evidence>
<comment type="caution">
    <text evidence="6">The sequence shown here is derived from an EMBL/GenBank/DDBJ whole genome shotgun (WGS) entry which is preliminary data.</text>
</comment>